<dbReference type="RefSeq" id="WP_013387515.1">
    <property type="nucleotide sequence ID" value="NC_014632.1"/>
</dbReference>
<dbReference type="Pfam" id="PF00239">
    <property type="entry name" value="Resolvase"/>
    <property type="match status" value="1"/>
</dbReference>
<dbReference type="Gene3D" id="3.90.1750.20">
    <property type="entry name" value="Putative Large Serine Recombinase, Chain B, Domain 2"/>
    <property type="match status" value="1"/>
</dbReference>
<feature type="coiled-coil region" evidence="3">
    <location>
        <begin position="387"/>
        <end position="421"/>
    </location>
</feature>
<evidence type="ECO:0000256" key="1">
    <source>
        <dbReference type="ARBA" id="ARBA00023125"/>
    </source>
</evidence>
<organism evidence="5 6">
    <name type="scientific">Ilyobacter polytropus (strain ATCC 51220 / DSM 2926 / LMG 16218 / CuHBu1)</name>
    <dbReference type="NCBI Taxonomy" id="572544"/>
    <lineage>
        <taxon>Bacteria</taxon>
        <taxon>Fusobacteriati</taxon>
        <taxon>Fusobacteriota</taxon>
        <taxon>Fusobacteriia</taxon>
        <taxon>Fusobacteriales</taxon>
        <taxon>Fusobacteriaceae</taxon>
        <taxon>Ilyobacter</taxon>
    </lineage>
</organism>
<sequence>MNKIAVKYTRVSTNQQDARGSKVEQDKHIEKFAEKENYLVIETFTDTDHGDKDNRIGLEDLKSYLRLNQSIKYVLVYHSDRFTREFRNGMRDLFYLEELGVTLISALEGVVKVDGTYDSLPSLVRLIGAQEDKAKIVKKVTDNMYNYAKTNRYLGGSVLPWLKVIKGDISGVRCKIMVKNEDTWRFYRKVLLDVIRYRNIAKSASVNNINAVTLASWLSMPELIGLRTFGKKGKLNKNHNKGRRKEYFTTDSPVLPALLSKEEYSKIQEIRRTNRVKSREDTEQYIFTNMTFCGCGGKLAGNAFRKGKRLHKYYRCEKCKIRYNAKVLENILSEEILNHPHLHMINDYEFRLADIIDEITEYKITLKKKQNIEMDILSLIIEGLASKDTASKKLKELKKEITDLELIISKKEELLTEEQQKEITEDHIEMLRFFLTNITEDLIQDLKEILNLLIRKIVIEDLENITIKF</sequence>
<dbReference type="SMART" id="SM00857">
    <property type="entry name" value="Resolvase"/>
    <property type="match status" value="1"/>
</dbReference>
<dbReference type="Gene3D" id="3.40.50.1390">
    <property type="entry name" value="Resolvase, N-terminal catalytic domain"/>
    <property type="match status" value="1"/>
</dbReference>
<dbReference type="GO" id="GO:0003677">
    <property type="term" value="F:DNA binding"/>
    <property type="evidence" value="ECO:0007669"/>
    <property type="project" value="UniProtKB-KW"/>
</dbReference>
<evidence type="ECO:0000256" key="2">
    <source>
        <dbReference type="ARBA" id="ARBA00023172"/>
    </source>
</evidence>
<dbReference type="eggNOG" id="COG1961">
    <property type="taxonomic scope" value="Bacteria"/>
</dbReference>
<evidence type="ECO:0000313" key="5">
    <source>
        <dbReference type="EMBL" id="ADO82847.1"/>
    </source>
</evidence>
<dbReference type="InterPro" id="IPR038109">
    <property type="entry name" value="DNA_bind_recomb_sf"/>
</dbReference>
<dbReference type="KEGG" id="ipo:Ilyop_1066"/>
<keyword evidence="2" id="KW-0233">DNA recombination</keyword>
<dbReference type="EMBL" id="CP002281">
    <property type="protein sequence ID" value="ADO82847.1"/>
    <property type="molecule type" value="Genomic_DNA"/>
</dbReference>
<dbReference type="OrthoDB" id="78672at2"/>
<evidence type="ECO:0000256" key="3">
    <source>
        <dbReference type="SAM" id="Coils"/>
    </source>
</evidence>
<dbReference type="PANTHER" id="PTHR30461:SF2">
    <property type="entry name" value="SERINE RECOMBINASE PINE-RELATED"/>
    <property type="match status" value="1"/>
</dbReference>
<protein>
    <submittedName>
        <fullName evidence="5">Resolvase domain protein</fullName>
    </submittedName>
</protein>
<dbReference type="HOGENOM" id="CLU_575889_0_0_0"/>
<keyword evidence="1" id="KW-0238">DNA-binding</keyword>
<dbReference type="GO" id="GO:0000150">
    <property type="term" value="F:DNA strand exchange activity"/>
    <property type="evidence" value="ECO:0007669"/>
    <property type="project" value="InterPro"/>
</dbReference>
<keyword evidence="6" id="KW-1185">Reference proteome</keyword>
<dbReference type="InterPro" id="IPR050639">
    <property type="entry name" value="SSR_resolvase"/>
</dbReference>
<dbReference type="CDD" id="cd00338">
    <property type="entry name" value="Ser_Recombinase"/>
    <property type="match status" value="1"/>
</dbReference>
<evidence type="ECO:0000259" key="4">
    <source>
        <dbReference type="SMART" id="SM00857"/>
    </source>
</evidence>
<gene>
    <name evidence="5" type="ordered locus">Ilyop_1066</name>
</gene>
<dbReference type="Proteomes" id="UP000006875">
    <property type="component" value="Chromosome"/>
</dbReference>
<reference evidence="5 6" key="1">
    <citation type="journal article" date="2010" name="Stand. Genomic Sci.">
        <title>Complete genome sequence of Ilyobacter polytropus type strain (CuHbu1).</title>
        <authorList>
            <person name="Sikorski J."/>
            <person name="Chertkov O."/>
            <person name="Lapidus A."/>
            <person name="Nolan M."/>
            <person name="Lucas S."/>
            <person name="Del Rio T.G."/>
            <person name="Tice H."/>
            <person name="Cheng J.F."/>
            <person name="Tapia R."/>
            <person name="Han C."/>
            <person name="Goodwin L."/>
            <person name="Pitluck S."/>
            <person name="Liolios K."/>
            <person name="Ivanova N."/>
            <person name="Mavromatis K."/>
            <person name="Mikhailova N."/>
            <person name="Pati A."/>
            <person name="Chen A."/>
            <person name="Palaniappan K."/>
            <person name="Land M."/>
            <person name="Hauser L."/>
            <person name="Chang Y.J."/>
            <person name="Jeffries C.D."/>
            <person name="Brambilla E."/>
            <person name="Yasawong M."/>
            <person name="Rohde M."/>
            <person name="Pukall R."/>
            <person name="Spring S."/>
            <person name="Goker M."/>
            <person name="Woyke T."/>
            <person name="Bristow J."/>
            <person name="Eisen J.A."/>
            <person name="Markowitz V."/>
            <person name="Hugenholtz P."/>
            <person name="Kyrpides N.C."/>
            <person name="Klenk H.P."/>
        </authorList>
    </citation>
    <scope>NUCLEOTIDE SEQUENCE [LARGE SCALE GENOMIC DNA]</scope>
    <source>
        <strain evidence="6">ATCC 51220 / DSM 2926 / LMG 16218 / CuHBu1</strain>
    </source>
</reference>
<dbReference type="PANTHER" id="PTHR30461">
    <property type="entry name" value="DNA-INVERTASE FROM LAMBDOID PROPHAGE"/>
    <property type="match status" value="1"/>
</dbReference>
<dbReference type="InterPro" id="IPR006119">
    <property type="entry name" value="Resolv_N"/>
</dbReference>
<dbReference type="SUPFAM" id="SSF53041">
    <property type="entry name" value="Resolvase-like"/>
    <property type="match status" value="1"/>
</dbReference>
<name>E3H7F1_ILYPC</name>
<feature type="domain" description="Resolvase/invertase-type recombinase catalytic" evidence="4">
    <location>
        <begin position="5"/>
        <end position="153"/>
    </location>
</feature>
<dbReference type="AlphaFoldDB" id="E3H7F1"/>
<evidence type="ECO:0000313" key="6">
    <source>
        <dbReference type="Proteomes" id="UP000006875"/>
    </source>
</evidence>
<dbReference type="InterPro" id="IPR036162">
    <property type="entry name" value="Resolvase-like_N_sf"/>
</dbReference>
<accession>E3H7F1</accession>
<proteinExistence type="predicted"/>
<keyword evidence="3" id="KW-0175">Coiled coil</keyword>
<dbReference type="STRING" id="572544.Ilyop_1066"/>